<dbReference type="Proteomes" id="UP000005631">
    <property type="component" value="Chromosome"/>
</dbReference>
<sequence length="187" mass="21632">MIRSEYLSDLRHTAREIRNDVQKEFYFLESEDLRRRPAPDKWSIIEVFAHINIFQAFYIKEISKALEAAPDMDADETHISWLGKQFIKSMKPSEEGVIAMKMPTFAKADPIKRAKKGIVINEKVVFSDFISDIEEMEDLIIKSYDKDITAVKVPTFLPFVKITIADALGFNMAHVERHILQAKNILE</sequence>
<dbReference type="KEGG" id="oho:Oweho_0099"/>
<organism evidence="2 3">
    <name type="scientific">Owenweeksia hongkongensis (strain DSM 17368 / CIP 108786 / JCM 12287 / NRRL B-23963 / UST20020801)</name>
    <dbReference type="NCBI Taxonomy" id="926562"/>
    <lineage>
        <taxon>Bacteria</taxon>
        <taxon>Pseudomonadati</taxon>
        <taxon>Bacteroidota</taxon>
        <taxon>Flavobacteriia</taxon>
        <taxon>Flavobacteriales</taxon>
        <taxon>Owenweeksiaceae</taxon>
        <taxon>Owenweeksia</taxon>
    </lineage>
</organism>
<dbReference type="InterPro" id="IPR034660">
    <property type="entry name" value="DinB/YfiT-like"/>
</dbReference>
<dbReference type="AlphaFoldDB" id="G8R5X3"/>
<dbReference type="InterPro" id="IPR024775">
    <property type="entry name" value="DinB-like"/>
</dbReference>
<proteinExistence type="predicted"/>
<dbReference type="Pfam" id="PF12867">
    <property type="entry name" value="DinB_2"/>
    <property type="match status" value="1"/>
</dbReference>
<dbReference type="HOGENOM" id="CLU_104989_0_0_10"/>
<name>G8R5X3_OWEHD</name>
<gene>
    <name evidence="2" type="ordered locus">Oweho_0099</name>
</gene>
<dbReference type="RefSeq" id="WP_014200482.1">
    <property type="nucleotide sequence ID" value="NC_016599.1"/>
</dbReference>
<dbReference type="Gene3D" id="1.20.120.450">
    <property type="entry name" value="dinb family like domain"/>
    <property type="match status" value="1"/>
</dbReference>
<evidence type="ECO:0000259" key="1">
    <source>
        <dbReference type="Pfam" id="PF12867"/>
    </source>
</evidence>
<feature type="domain" description="DinB-like" evidence="1">
    <location>
        <begin position="28"/>
        <end position="182"/>
    </location>
</feature>
<evidence type="ECO:0000313" key="3">
    <source>
        <dbReference type="Proteomes" id="UP000005631"/>
    </source>
</evidence>
<protein>
    <recommendedName>
        <fullName evidence="1">DinB-like domain-containing protein</fullName>
    </recommendedName>
</protein>
<dbReference type="EMBL" id="CP003156">
    <property type="protein sequence ID" value="AEV31121.1"/>
    <property type="molecule type" value="Genomic_DNA"/>
</dbReference>
<evidence type="ECO:0000313" key="2">
    <source>
        <dbReference type="EMBL" id="AEV31121.1"/>
    </source>
</evidence>
<dbReference type="SUPFAM" id="SSF109854">
    <property type="entry name" value="DinB/YfiT-like putative metalloenzymes"/>
    <property type="match status" value="1"/>
</dbReference>
<accession>G8R5X3</accession>
<dbReference type="STRING" id="926562.Oweho_0099"/>
<dbReference type="OrthoDB" id="1524454at2"/>
<keyword evidence="3" id="KW-1185">Reference proteome</keyword>
<reference evidence="2 3" key="1">
    <citation type="journal article" date="2012" name="Stand. Genomic Sci.">
        <title>Genome sequence of the orange-pigmented seawater bacterium Owenweeksia hongkongensis type strain (UST20020801(T)).</title>
        <authorList>
            <person name="Riedel T."/>
            <person name="Held B."/>
            <person name="Nolan M."/>
            <person name="Lucas S."/>
            <person name="Lapidus A."/>
            <person name="Tice H."/>
            <person name="Del Rio T.G."/>
            <person name="Cheng J.F."/>
            <person name="Han C."/>
            <person name="Tapia R."/>
            <person name="Goodwin L.A."/>
            <person name="Pitluck S."/>
            <person name="Liolios K."/>
            <person name="Mavromatis K."/>
            <person name="Pagani I."/>
            <person name="Ivanova N."/>
            <person name="Mikhailova N."/>
            <person name="Pati A."/>
            <person name="Chen A."/>
            <person name="Palaniappan K."/>
            <person name="Rohde M."/>
            <person name="Tindall B.J."/>
            <person name="Detter J.C."/>
            <person name="Goker M."/>
            <person name="Woyke T."/>
            <person name="Bristow J."/>
            <person name="Eisen J.A."/>
            <person name="Markowitz V."/>
            <person name="Hugenholtz P."/>
            <person name="Klenk H.P."/>
            <person name="Kyrpides N.C."/>
        </authorList>
    </citation>
    <scope>NUCLEOTIDE SEQUENCE</scope>
    <source>
        <strain evidence="3">DSM 17368 / JCM 12287 / NRRL B-23963</strain>
    </source>
</reference>